<dbReference type="Proteomes" id="UP000322051">
    <property type="component" value="Unassembled WGS sequence"/>
</dbReference>
<accession>A0AB73BNC0</accession>
<evidence type="ECO:0000313" key="1">
    <source>
        <dbReference type="EMBL" id="KAA8796920.1"/>
    </source>
</evidence>
<proteinExistence type="predicted"/>
<dbReference type="AlphaFoldDB" id="A0AB73BNC0"/>
<reference evidence="1 2" key="1">
    <citation type="submission" date="2019-09" db="EMBL/GenBank/DDBJ databases">
        <title>Comparative analysis of L. crispatus genomes revealed niche specific adaptation to different host and body sites.</title>
        <authorList>
            <person name="Pan M."/>
            <person name="Hidalgo-Cantabrana C."/>
            <person name="Barrangou R."/>
        </authorList>
    </citation>
    <scope>NUCLEOTIDE SEQUENCE [LARGE SCALE GENOMIC DNA]</scope>
    <source>
        <strain evidence="1 2">NCK973</strain>
    </source>
</reference>
<evidence type="ECO:0000313" key="2">
    <source>
        <dbReference type="Proteomes" id="UP000322051"/>
    </source>
</evidence>
<name>A0AB73BNC0_9LACO</name>
<dbReference type="EMBL" id="VUAO01000023">
    <property type="protein sequence ID" value="KAA8796920.1"/>
    <property type="molecule type" value="Genomic_DNA"/>
</dbReference>
<dbReference type="Gene3D" id="3.10.105.10">
    <property type="entry name" value="Dipeptide-binding Protein, Domain 3"/>
    <property type="match status" value="1"/>
</dbReference>
<dbReference type="SUPFAM" id="SSF53850">
    <property type="entry name" value="Periplasmic binding protein-like II"/>
    <property type="match status" value="1"/>
</dbReference>
<sequence>FNSFYDKVQHDSKDIDFFSAGWSLASEPSQASMYGETSPMNYERFATPENNKLLAEMDSQKAFDTNYRIKVFHEWQKYMYDEAFVIPTNNSYSISAVNNKLTGYSTKPSQNNNGHQLWYQVGYAK</sequence>
<gene>
    <name evidence="1" type="ORF">F1C02_08535</name>
</gene>
<feature type="non-terminal residue" evidence="1">
    <location>
        <position position="1"/>
    </location>
</feature>
<organism evidence="1 2">
    <name type="scientific">Lactobacillus crispatus</name>
    <dbReference type="NCBI Taxonomy" id="47770"/>
    <lineage>
        <taxon>Bacteria</taxon>
        <taxon>Bacillati</taxon>
        <taxon>Bacillota</taxon>
        <taxon>Bacilli</taxon>
        <taxon>Lactobacillales</taxon>
        <taxon>Lactobacillaceae</taxon>
        <taxon>Lactobacillus</taxon>
    </lineage>
</organism>
<protein>
    <submittedName>
        <fullName evidence="1">Oligopeptide ABC transporter substrate-binding protein</fullName>
    </submittedName>
</protein>
<comment type="caution">
    <text evidence="1">The sequence shown here is derived from an EMBL/GenBank/DDBJ whole genome shotgun (WGS) entry which is preliminary data.</text>
</comment>